<keyword evidence="12" id="KW-1185">Reference proteome</keyword>
<dbReference type="PANTHER" id="PTHR22930:SF289">
    <property type="entry name" value="DDE TNP4 DOMAIN-CONTAINING PROTEIN-RELATED"/>
    <property type="match status" value="1"/>
</dbReference>
<keyword evidence="5" id="KW-0479">Metal-binding</keyword>
<dbReference type="AlphaFoldDB" id="A0A7J6MRX2"/>
<keyword evidence="7" id="KW-0539">Nucleus</keyword>
<dbReference type="GO" id="GO:0005634">
    <property type="term" value="C:nucleus"/>
    <property type="evidence" value="ECO:0007669"/>
    <property type="project" value="UniProtKB-SubCell"/>
</dbReference>
<evidence type="ECO:0000256" key="3">
    <source>
        <dbReference type="ARBA" id="ARBA00006958"/>
    </source>
</evidence>
<keyword evidence="6" id="KW-0378">Hydrolase</keyword>
<evidence type="ECO:0000313" key="10">
    <source>
        <dbReference type="EMBL" id="KAF4737510.1"/>
    </source>
</evidence>
<keyword evidence="4" id="KW-0540">Nuclease</keyword>
<dbReference type="InterPro" id="IPR027806">
    <property type="entry name" value="HARBI1_dom"/>
</dbReference>
<evidence type="ECO:0000259" key="8">
    <source>
        <dbReference type="Pfam" id="PF13359"/>
    </source>
</evidence>
<dbReference type="EMBL" id="JABANO010015068">
    <property type="protein sequence ID" value="KAF4737510.1"/>
    <property type="molecule type" value="Genomic_DNA"/>
</dbReference>
<comment type="subcellular location">
    <subcellularLocation>
        <location evidence="2">Nucleus</location>
    </subcellularLocation>
</comment>
<comment type="cofactor">
    <cofactor evidence="1">
        <name>a divalent metal cation</name>
        <dbReference type="ChEBI" id="CHEBI:60240"/>
    </cofactor>
</comment>
<dbReference type="GO" id="GO:0046872">
    <property type="term" value="F:metal ion binding"/>
    <property type="evidence" value="ECO:0007669"/>
    <property type="project" value="UniProtKB-KW"/>
</dbReference>
<comment type="similarity">
    <text evidence="3">Belongs to the HARBI1 family.</text>
</comment>
<accession>A0A7J6MRX2</accession>
<feature type="domain" description="DDE Tnp4" evidence="8">
    <location>
        <begin position="159"/>
        <end position="261"/>
    </location>
</feature>
<gene>
    <name evidence="9" type="ORF">FOZ60_001294</name>
    <name evidence="10" type="ORF">FOZ63_022898</name>
</gene>
<reference evidence="11 12" key="1">
    <citation type="submission" date="2020-04" db="EMBL/GenBank/DDBJ databases">
        <title>Perkinsus olseni comparative genomics.</title>
        <authorList>
            <person name="Bogema D.R."/>
        </authorList>
    </citation>
    <scope>NUCLEOTIDE SEQUENCE [LARGE SCALE GENOMIC DNA]</scope>
    <source>
        <strain evidence="9">00978-12</strain>
        <strain evidence="10 12">ATCC PRA-207</strain>
    </source>
</reference>
<evidence type="ECO:0000256" key="5">
    <source>
        <dbReference type="ARBA" id="ARBA00022723"/>
    </source>
</evidence>
<evidence type="ECO:0000256" key="2">
    <source>
        <dbReference type="ARBA" id="ARBA00004123"/>
    </source>
</evidence>
<evidence type="ECO:0000256" key="7">
    <source>
        <dbReference type="ARBA" id="ARBA00023242"/>
    </source>
</evidence>
<dbReference type="EMBL" id="JABANP010001181">
    <property type="protein sequence ID" value="KAF4674254.1"/>
    <property type="molecule type" value="Genomic_DNA"/>
</dbReference>
<evidence type="ECO:0000256" key="1">
    <source>
        <dbReference type="ARBA" id="ARBA00001968"/>
    </source>
</evidence>
<dbReference type="PANTHER" id="PTHR22930">
    <property type="match status" value="1"/>
</dbReference>
<dbReference type="InterPro" id="IPR045249">
    <property type="entry name" value="HARBI1-like"/>
</dbReference>
<comment type="caution">
    <text evidence="9">The sequence shown here is derived from an EMBL/GenBank/DDBJ whole genome shotgun (WGS) entry which is preliminary data.</text>
</comment>
<organism evidence="9 11">
    <name type="scientific">Perkinsus olseni</name>
    <name type="common">Perkinsus atlanticus</name>
    <dbReference type="NCBI Taxonomy" id="32597"/>
    <lineage>
        <taxon>Eukaryota</taxon>
        <taxon>Sar</taxon>
        <taxon>Alveolata</taxon>
        <taxon>Perkinsozoa</taxon>
        <taxon>Perkinsea</taxon>
        <taxon>Perkinsida</taxon>
        <taxon>Perkinsidae</taxon>
        <taxon>Perkinsus</taxon>
    </lineage>
</organism>
<name>A0A7J6MRX2_PEROL</name>
<proteinExistence type="inferred from homology"/>
<sequence length="386" mass="42376">MPGLIRRIVARRNEAAAANAQRRREHRLHLSPRALADPDFLAQFRLAPMAVEELITEIGGTLEEALTPRNRRGNRGRPIPLSTVVCIGLKYLGHNTTFRDLAVQFGTSLGTVQRCIDGFVFAVIGICTPREVVFPPPNTADVMQAFKARRGIPHIVGAVDGCHVRLAGRPPGVVNADAFYCRKGFFSLNCLFIVSPDLTISYAFSRYGGSSHDSFILRRSHLWDQLNRVDGLLPNRGGFPAKLLGDAGYPLMPNLLTPYSRGAGGAVDEDSFGVLKSRFRCLHTGLRVDIDQASRVIAASVTLHNMARRRHWRAIREENDGDDGLAMGNGRNALLGFNDVEQMVLAEDPATLRNVRTSAAMKALAKRRRDQLAALLALVRVAGVDQ</sequence>
<dbReference type="Proteomes" id="UP000553632">
    <property type="component" value="Unassembled WGS sequence"/>
</dbReference>
<evidence type="ECO:0000256" key="6">
    <source>
        <dbReference type="ARBA" id="ARBA00022801"/>
    </source>
</evidence>
<evidence type="ECO:0000313" key="11">
    <source>
        <dbReference type="Proteomes" id="UP000541610"/>
    </source>
</evidence>
<evidence type="ECO:0000313" key="9">
    <source>
        <dbReference type="EMBL" id="KAF4674254.1"/>
    </source>
</evidence>
<dbReference type="Pfam" id="PF13359">
    <property type="entry name" value="DDE_Tnp_4"/>
    <property type="match status" value="1"/>
</dbReference>
<dbReference type="OMA" id="GICTPRE"/>
<evidence type="ECO:0000256" key="4">
    <source>
        <dbReference type="ARBA" id="ARBA00022722"/>
    </source>
</evidence>
<dbReference type="GO" id="GO:0004518">
    <property type="term" value="F:nuclease activity"/>
    <property type="evidence" value="ECO:0007669"/>
    <property type="project" value="UniProtKB-KW"/>
</dbReference>
<dbReference type="OrthoDB" id="6148875at2759"/>
<protein>
    <recommendedName>
        <fullName evidence="8">DDE Tnp4 domain-containing protein</fullName>
    </recommendedName>
</protein>
<dbReference type="GO" id="GO:0016787">
    <property type="term" value="F:hydrolase activity"/>
    <property type="evidence" value="ECO:0007669"/>
    <property type="project" value="UniProtKB-KW"/>
</dbReference>
<evidence type="ECO:0000313" key="12">
    <source>
        <dbReference type="Proteomes" id="UP000553632"/>
    </source>
</evidence>
<dbReference type="Proteomes" id="UP000541610">
    <property type="component" value="Unassembled WGS sequence"/>
</dbReference>